<protein>
    <submittedName>
        <fullName evidence="1">Uncharacterized protein</fullName>
    </submittedName>
</protein>
<dbReference type="GeneID" id="94193882"/>
<dbReference type="InterPro" id="IPR024751">
    <property type="entry name" value="VESA1"/>
</dbReference>
<dbReference type="Pfam" id="PF12785">
    <property type="entry name" value="VESA1_N"/>
    <property type="match status" value="1"/>
</dbReference>
<reference evidence="1 2" key="1">
    <citation type="submission" date="2021-06" db="EMBL/GenBank/DDBJ databases">
        <title>Genome sequence of Babesia caballi.</title>
        <authorList>
            <person name="Yamagishi J."/>
            <person name="Kidaka T."/>
            <person name="Ochi A."/>
        </authorList>
    </citation>
    <scope>NUCLEOTIDE SEQUENCE [LARGE SCALE GENOMIC DNA]</scope>
    <source>
        <strain evidence="1">USDA-D6B2</strain>
    </source>
</reference>
<dbReference type="EMBL" id="BPLF01000002">
    <property type="protein sequence ID" value="GIX62401.1"/>
    <property type="molecule type" value="Genomic_DNA"/>
</dbReference>
<proteinExistence type="predicted"/>
<dbReference type="AlphaFoldDB" id="A0AAV4LQH4"/>
<organism evidence="1 2">
    <name type="scientific">Babesia caballi</name>
    <dbReference type="NCBI Taxonomy" id="5871"/>
    <lineage>
        <taxon>Eukaryota</taxon>
        <taxon>Sar</taxon>
        <taxon>Alveolata</taxon>
        <taxon>Apicomplexa</taxon>
        <taxon>Aconoidasida</taxon>
        <taxon>Piroplasmida</taxon>
        <taxon>Babesiidae</taxon>
        <taxon>Babesia</taxon>
    </lineage>
</organism>
<name>A0AAV4LQH4_BABCB</name>
<dbReference type="RefSeq" id="XP_067714470.1">
    <property type="nucleotide sequence ID" value="XM_067858369.1"/>
</dbReference>
<keyword evidence="2" id="KW-1185">Reference proteome</keyword>
<dbReference type="Proteomes" id="UP001497744">
    <property type="component" value="Unassembled WGS sequence"/>
</dbReference>
<sequence>MNAHGFNSKQLSDKQGTRVVSEAMKDKFEDFKEGISTAKGMAQTRSNKEVETRKKIYSSVNFTLTTRPTYLEFLKPLSDNGKDKVHSIIASANDNSLSICYHIGYLYFRVLRTLQSNDPTFKFRPPSTIREMLYFLAALPFSHNYDSLNSYVNEHFRKPVKNESVSEDAELMIPVADSASYNTNNTLSAADLKDYLTTTCHHSTTLLSVIQGNSGSGNPDEPWLHELFSNNAFHLMYPSGPTLFRSLSSYTYALQFQLYFLYAQSYSTHSQGCGWKGCRYGRDINKKANTQVTSHICQGYDCAGSDNCKHDGQNGSTSCKHNTYSDPTSCGSKGKPSPLQAFLTDNRQGFTHGLPDSPGHLDDHPPGSMCHVKMGFNPEHLRQNAGTSNYIYSVLSGFCGSHNTPLRQLYPSVQIRTSDSREFGTKHLLYIDDLKLLAKDDWGQVSYQLVKVRRYGKVA</sequence>
<comment type="caution">
    <text evidence="1">The sequence shown here is derived from an EMBL/GenBank/DDBJ whole genome shotgun (WGS) entry which is preliminary data.</text>
</comment>
<evidence type="ECO:0000313" key="2">
    <source>
        <dbReference type="Proteomes" id="UP001497744"/>
    </source>
</evidence>
<accession>A0AAV4LQH4</accession>
<evidence type="ECO:0000313" key="1">
    <source>
        <dbReference type="EMBL" id="GIX62401.1"/>
    </source>
</evidence>
<gene>
    <name evidence="1" type="ORF">BcabD6B2_18360</name>
</gene>